<dbReference type="Proteomes" id="UP000622317">
    <property type="component" value="Unassembled WGS sequence"/>
</dbReference>
<evidence type="ECO:0000313" key="2">
    <source>
        <dbReference type="Proteomes" id="UP000622317"/>
    </source>
</evidence>
<dbReference type="EMBL" id="JACYFG010000057">
    <property type="protein sequence ID" value="MBD5782268.1"/>
    <property type="molecule type" value="Genomic_DNA"/>
</dbReference>
<accession>A0A927FF59</accession>
<dbReference type="Pfam" id="PF05013">
    <property type="entry name" value="FGase"/>
    <property type="match status" value="1"/>
</dbReference>
<dbReference type="Gene3D" id="3.40.630.40">
    <property type="entry name" value="Zn-dependent exopeptidases"/>
    <property type="match status" value="1"/>
</dbReference>
<dbReference type="InterPro" id="IPR007709">
    <property type="entry name" value="N-FG_amidohydro"/>
</dbReference>
<gene>
    <name evidence="1" type="ORF">IEN85_22405</name>
</gene>
<sequence length="232" mass="26103">MSASYRFIVTAEHASPEIPAKHQSVLQEYASACELHQVYDPGTKAIAEELARRLDCPLQLGNYTRLLIDLNRSIGNSSQFSPPVFGLCETEKAKLIAEIFEPFRAAALQSIESAHHDGYTVVHLSIHSFTKTFKGQRREVDLGILYDDDRPAEKAFGKKLATFLRMVLPELNIRSNEPYLGKDDGHTTALRRRYPNNNYIGIEFEFSQDLDLDLDAESYATILAKALKAAIR</sequence>
<dbReference type="SUPFAM" id="SSF53187">
    <property type="entry name" value="Zn-dependent exopeptidases"/>
    <property type="match status" value="1"/>
</dbReference>
<reference evidence="1" key="1">
    <citation type="submission" date="2020-09" db="EMBL/GenBank/DDBJ databases">
        <title>Pelagicoccus enzymogenes sp. nov. with an EPS production, isolated from marine sediment.</title>
        <authorList>
            <person name="Feng X."/>
        </authorList>
    </citation>
    <scope>NUCLEOTIDE SEQUENCE</scope>
    <source>
        <strain evidence="1">NFK12</strain>
    </source>
</reference>
<dbReference type="AlphaFoldDB" id="A0A927FF59"/>
<protein>
    <submittedName>
        <fullName evidence="1">N-formylglutamate amidohydrolase</fullName>
    </submittedName>
</protein>
<organism evidence="1 2">
    <name type="scientific">Pelagicoccus enzymogenes</name>
    <dbReference type="NCBI Taxonomy" id="2773457"/>
    <lineage>
        <taxon>Bacteria</taxon>
        <taxon>Pseudomonadati</taxon>
        <taxon>Verrucomicrobiota</taxon>
        <taxon>Opitutia</taxon>
        <taxon>Puniceicoccales</taxon>
        <taxon>Pelagicoccaceae</taxon>
        <taxon>Pelagicoccus</taxon>
    </lineage>
</organism>
<evidence type="ECO:0000313" key="1">
    <source>
        <dbReference type="EMBL" id="MBD5782268.1"/>
    </source>
</evidence>
<proteinExistence type="predicted"/>
<keyword evidence="2" id="KW-1185">Reference proteome</keyword>
<comment type="caution">
    <text evidence="1">The sequence shown here is derived from an EMBL/GenBank/DDBJ whole genome shotgun (WGS) entry which is preliminary data.</text>
</comment>
<dbReference type="RefSeq" id="WP_191619348.1">
    <property type="nucleotide sequence ID" value="NZ_JACYFG010000057.1"/>
</dbReference>
<name>A0A927FF59_9BACT</name>